<evidence type="ECO:0000313" key="1">
    <source>
        <dbReference type="EMBL" id="AFI89935.1"/>
    </source>
</evidence>
<dbReference type="RefSeq" id="WP_014699571.1">
    <property type="nucleotide sequence ID" value="NC_017845.1"/>
</dbReference>
<dbReference type="AlphaFoldDB" id="A0A0H3I2N2"/>
<dbReference type="STRING" id="1905730.W5S_1844"/>
<keyword evidence="4" id="KW-1185">Reference proteome</keyword>
<dbReference type="EMBL" id="CP003415">
    <property type="protein sequence ID" value="AFI89935.1"/>
    <property type="molecule type" value="Genomic_DNA"/>
</dbReference>
<evidence type="ECO:0000313" key="3">
    <source>
        <dbReference type="Proteomes" id="UP000008044"/>
    </source>
</evidence>
<accession>A0A0H3I2N2</accession>
<evidence type="ECO:0000313" key="4">
    <source>
        <dbReference type="Proteomes" id="UP001194579"/>
    </source>
</evidence>
<dbReference type="Proteomes" id="UP001194579">
    <property type="component" value="Unassembled WGS sequence"/>
</dbReference>
<evidence type="ECO:0000313" key="2">
    <source>
        <dbReference type="EMBL" id="MBI0557430.1"/>
    </source>
</evidence>
<sequence>MKKLKVAYSLPLDPNADYKMAWLHERDKRNFESLNKWLYLGADIKDDGFAKVGLTMDDLVSRSYSSANPNYYLFCAFKCRDNITKTEIKNIELGAVEYLELEFSNEDGTSNRARHAESGHLSECFYNINFTNFFISYHDYLYEKHHRDFLVTEFKNEFGDDEGNFLDCEFNPRFTLQEKNKFIRMLLRW</sequence>
<gene>
    <name evidence="1" type="ordered locus">W5S_1844</name>
    <name evidence="2" type="ORF">F6Q06_23610</name>
</gene>
<dbReference type="KEGG" id="pec:W5S_1844"/>
<reference evidence="1" key="2">
    <citation type="submission" date="2012-03" db="EMBL/GenBank/DDBJ databases">
        <authorList>
            <person name="Koskinen P."/>
            <person name="Laine P."/>
            <person name="Niemi O."/>
            <person name="Nykyri J."/>
            <person name="Harjunpaa H."/>
            <person name="Auvinen P."/>
            <person name="Paulin L."/>
            <person name="Pirhonen M."/>
            <person name="Palva T."/>
            <person name="Holm L."/>
        </authorList>
    </citation>
    <scope>NUCLEOTIDE SEQUENCE</scope>
    <source>
        <strain evidence="1">SCC3193</strain>
    </source>
</reference>
<dbReference type="EMBL" id="WABS01000102">
    <property type="protein sequence ID" value="MBI0557430.1"/>
    <property type="molecule type" value="Genomic_DNA"/>
</dbReference>
<name>A0A0H3I2N2_PECPM</name>
<dbReference type="HOGENOM" id="CLU_1508705_0_0_6"/>
<dbReference type="eggNOG" id="ENOG5031HY2">
    <property type="taxonomic scope" value="Bacteria"/>
</dbReference>
<proteinExistence type="predicted"/>
<reference evidence="2" key="4">
    <citation type="submission" date="2024-05" db="EMBL/GenBank/DDBJ databases">
        <title>Identification of Pectobacterium versatile causing blackleg of potato from New York State with a whole genome sequencing approach.</title>
        <authorList>
            <person name="Ma X."/>
            <person name="Swingle B."/>
        </authorList>
    </citation>
    <scope>NUCLEOTIDE SEQUENCE</scope>
    <source>
        <strain evidence="2">NY1588A</strain>
    </source>
</reference>
<organism evidence="1 3">
    <name type="scientific">Pectobacterium parmentieri</name>
    <dbReference type="NCBI Taxonomy" id="1905730"/>
    <lineage>
        <taxon>Bacteria</taxon>
        <taxon>Pseudomonadati</taxon>
        <taxon>Pseudomonadota</taxon>
        <taxon>Gammaproteobacteria</taxon>
        <taxon>Enterobacterales</taxon>
        <taxon>Pectobacteriaceae</taxon>
        <taxon>Pectobacterium</taxon>
    </lineage>
</organism>
<protein>
    <submittedName>
        <fullName evidence="1">Uncharacterized protein</fullName>
    </submittedName>
</protein>
<dbReference type="Proteomes" id="UP000008044">
    <property type="component" value="Chromosome"/>
</dbReference>
<reference evidence="1 3" key="1">
    <citation type="journal article" date="2012" name="J. Bacteriol.">
        <title>Genome sequence of Pectobacterium sp. strain SCC3193.</title>
        <authorList>
            <person name="Koskinen J.P."/>
            <person name="Laine P."/>
            <person name="Niemi O."/>
            <person name="Nykyri J."/>
            <person name="Harjunpaa H."/>
            <person name="Auvinen P."/>
            <person name="Paulin L."/>
            <person name="Pirhonen M."/>
            <person name="Palva T."/>
            <person name="Holm L."/>
        </authorList>
    </citation>
    <scope>NUCLEOTIDE SEQUENCE [LARGE SCALE GENOMIC DNA]</scope>
    <source>
        <strain evidence="1 3">SCC3193</strain>
    </source>
</reference>
<reference evidence="4" key="3">
    <citation type="submission" date="2023-07" db="EMBL/GenBank/DDBJ databases">
        <title>Identification of Pectobacterium versatile causing blackleg of potato from New York State with a whole genome sequencing approach.</title>
        <authorList>
            <person name="Ma X."/>
            <person name="Swingle B."/>
        </authorList>
    </citation>
    <scope>NUCLEOTIDE SEQUENCE [LARGE SCALE GENOMIC DNA]</scope>
    <source>
        <strain evidence="4">NY1588A</strain>
    </source>
</reference>